<organism evidence="1 2">
    <name type="scientific">Glossina pallidipes</name>
    <name type="common">Tsetse fly</name>
    <dbReference type="NCBI Taxonomy" id="7398"/>
    <lineage>
        <taxon>Eukaryota</taxon>
        <taxon>Metazoa</taxon>
        <taxon>Ecdysozoa</taxon>
        <taxon>Arthropoda</taxon>
        <taxon>Hexapoda</taxon>
        <taxon>Insecta</taxon>
        <taxon>Pterygota</taxon>
        <taxon>Neoptera</taxon>
        <taxon>Endopterygota</taxon>
        <taxon>Diptera</taxon>
        <taxon>Brachycera</taxon>
        <taxon>Muscomorpha</taxon>
        <taxon>Hippoboscoidea</taxon>
        <taxon>Glossinidae</taxon>
        <taxon>Glossina</taxon>
    </lineage>
</organism>
<dbReference type="EnsemblMetazoa" id="GPAI037322-RA">
    <property type="protein sequence ID" value="GPAI037322-PA"/>
    <property type="gene ID" value="GPAI037322"/>
</dbReference>
<evidence type="ECO:0000313" key="2">
    <source>
        <dbReference type="Proteomes" id="UP000092445"/>
    </source>
</evidence>
<name>A0A1B0A862_GLOPL</name>
<evidence type="ECO:0000313" key="1">
    <source>
        <dbReference type="EnsemblMetazoa" id="GPAI037322-PA"/>
    </source>
</evidence>
<reference evidence="2" key="1">
    <citation type="submission" date="2014-03" db="EMBL/GenBank/DDBJ databases">
        <authorList>
            <person name="Aksoy S."/>
            <person name="Warren W."/>
            <person name="Wilson R.K."/>
        </authorList>
    </citation>
    <scope>NUCLEOTIDE SEQUENCE [LARGE SCALE GENOMIC DNA]</scope>
    <source>
        <strain evidence="2">IAEA</strain>
    </source>
</reference>
<dbReference type="AlphaFoldDB" id="A0A1B0A862"/>
<protein>
    <submittedName>
        <fullName evidence="1">Uncharacterized protein</fullName>
    </submittedName>
</protein>
<dbReference type="VEuPathDB" id="VectorBase:GPAI037322"/>
<proteinExistence type="predicted"/>
<dbReference type="Proteomes" id="UP000092445">
    <property type="component" value="Unassembled WGS sequence"/>
</dbReference>
<reference evidence="1" key="2">
    <citation type="submission" date="2020-05" db="UniProtKB">
        <authorList>
            <consortium name="EnsemblMetazoa"/>
        </authorList>
    </citation>
    <scope>IDENTIFICATION</scope>
    <source>
        <strain evidence="1">IAEA</strain>
    </source>
</reference>
<sequence>MMSSLPLCDFESAPITCIESKVEPRADQEHHNHLVHDVSGCKLLMLQHINYVDYFQYYWANSVMFSGFSYLKKQKANSAVSKTLLLGKSKKSVVMTAARGDDDDDVDVFIMSTFVVVNGDKK</sequence>
<accession>A0A1B0A862</accession>
<keyword evidence="2" id="KW-1185">Reference proteome</keyword>